<name>A0A6C0KUK9_9ZZZZ</name>
<protein>
    <recommendedName>
        <fullName evidence="2">Transcription factor TFIIB cyclin-like domain-containing protein</fullName>
    </recommendedName>
</protein>
<dbReference type="CDD" id="cd00043">
    <property type="entry name" value="CYCLIN_SF"/>
    <property type="match status" value="1"/>
</dbReference>
<evidence type="ECO:0000313" key="1">
    <source>
        <dbReference type="EMBL" id="QHU20144.1"/>
    </source>
</evidence>
<proteinExistence type="predicted"/>
<dbReference type="InterPro" id="IPR036915">
    <property type="entry name" value="Cyclin-like_sf"/>
</dbReference>
<dbReference type="EMBL" id="MN740962">
    <property type="protein sequence ID" value="QHU20144.1"/>
    <property type="molecule type" value="Genomic_DNA"/>
</dbReference>
<organism evidence="1">
    <name type="scientific">viral metagenome</name>
    <dbReference type="NCBI Taxonomy" id="1070528"/>
    <lineage>
        <taxon>unclassified sequences</taxon>
        <taxon>metagenomes</taxon>
        <taxon>organismal metagenomes</taxon>
    </lineage>
</organism>
<dbReference type="SUPFAM" id="SSF47954">
    <property type="entry name" value="Cyclin-like"/>
    <property type="match status" value="2"/>
</dbReference>
<dbReference type="AlphaFoldDB" id="A0A6C0KUK9"/>
<reference evidence="1" key="1">
    <citation type="journal article" date="2020" name="Nature">
        <title>Giant virus diversity and host interactions through global metagenomics.</title>
        <authorList>
            <person name="Schulz F."/>
            <person name="Roux S."/>
            <person name="Paez-Espino D."/>
            <person name="Jungbluth S."/>
            <person name="Walsh D.A."/>
            <person name="Denef V.J."/>
            <person name="McMahon K.D."/>
            <person name="Konstantinidis K.T."/>
            <person name="Eloe-Fadrosh E.A."/>
            <person name="Kyrpides N.C."/>
            <person name="Woyke T."/>
        </authorList>
    </citation>
    <scope>NUCLEOTIDE SEQUENCE</scope>
    <source>
        <strain evidence="1">GVMAG-S-3300013014-136</strain>
    </source>
</reference>
<accession>A0A6C0KUK9</accession>
<evidence type="ECO:0008006" key="2">
    <source>
        <dbReference type="Google" id="ProtNLM"/>
    </source>
</evidence>
<dbReference type="Gene3D" id="1.10.472.10">
    <property type="entry name" value="Cyclin-like"/>
    <property type="match status" value="2"/>
</dbReference>
<sequence length="275" mass="31372">MSEFDLFDQILLPLKDLSIKEKSKIECEERKLDCAHNNMGENFGILSCLDCGEEVGKNIAQDKEWRYYGQSDTKHKSDPSRCQLRKVDDKSILKDIEGMGFSDRIINIANNIYIQVTSGRIHRGNSRKAIIFACIFHAYKICENPQSCDTLIEIFNINRKAGLKGLKYVNLNMPKETSILKNIHITPVNLIEEIMNKFSASSDQKKEVIALYDNVKDKSSKINRARPQSIAAGITYYWICQNDKKIPIGEFMEKVGLSELTITRIAKEISELISI</sequence>